<reference evidence="1 2" key="1">
    <citation type="submission" date="2019-11" db="EMBL/GenBank/DDBJ databases">
        <title>Caenimonas koreensis gen. nov., sp. nov., isolated from activated sludge.</title>
        <authorList>
            <person name="Seung H.R."/>
        </authorList>
    </citation>
    <scope>NUCLEOTIDE SEQUENCE [LARGE SCALE GENOMIC DNA]</scope>
    <source>
        <strain evidence="1 2">EMB320</strain>
    </source>
</reference>
<proteinExistence type="predicted"/>
<dbReference type="AlphaFoldDB" id="A0A844B088"/>
<dbReference type="EMBL" id="WJBU01000011">
    <property type="protein sequence ID" value="MRD48108.1"/>
    <property type="molecule type" value="Genomic_DNA"/>
</dbReference>
<accession>A0A844B088</accession>
<dbReference type="OrthoDB" id="8687598at2"/>
<gene>
    <name evidence="1" type="ORF">GHT07_12530</name>
</gene>
<dbReference type="Proteomes" id="UP000487350">
    <property type="component" value="Unassembled WGS sequence"/>
</dbReference>
<evidence type="ECO:0000313" key="2">
    <source>
        <dbReference type="Proteomes" id="UP000487350"/>
    </source>
</evidence>
<name>A0A844B088_9BURK</name>
<keyword evidence="2" id="KW-1185">Reference proteome</keyword>
<dbReference type="RefSeq" id="WP_153585433.1">
    <property type="nucleotide sequence ID" value="NZ_WJBU01000011.1"/>
</dbReference>
<comment type="caution">
    <text evidence="1">The sequence shown here is derived from an EMBL/GenBank/DDBJ whole genome shotgun (WGS) entry which is preliminary data.</text>
</comment>
<sequence length="202" mass="21546">MNAGVVSTTGSLAKVCVRIAVPLALCLLAFDAIAQIWADSADERANNRVRAQLEVAATQTPRFDSVDGATRASRIDMTLLPAGRASIGPAIGVTTNHGPSFNSAGLASTPPSVDLGVHLRYTTDDNNRVDVRAWRRVAQNDAITQLQMREPGYGARVELHIAAAPKSGLIADHGIGMQLESGARITLHRSGGKPMMFYRARF</sequence>
<organism evidence="1 2">
    <name type="scientific">Caenimonas koreensis DSM 17982</name>
    <dbReference type="NCBI Taxonomy" id="1121255"/>
    <lineage>
        <taxon>Bacteria</taxon>
        <taxon>Pseudomonadati</taxon>
        <taxon>Pseudomonadota</taxon>
        <taxon>Betaproteobacteria</taxon>
        <taxon>Burkholderiales</taxon>
        <taxon>Comamonadaceae</taxon>
        <taxon>Caenimonas</taxon>
    </lineage>
</organism>
<protein>
    <submittedName>
        <fullName evidence="1">Uncharacterized protein</fullName>
    </submittedName>
</protein>
<evidence type="ECO:0000313" key="1">
    <source>
        <dbReference type="EMBL" id="MRD48108.1"/>
    </source>
</evidence>